<dbReference type="EMBL" id="JAVALS010000008">
    <property type="protein sequence ID" value="MDP5227833.1"/>
    <property type="molecule type" value="Genomic_DNA"/>
</dbReference>
<name>A0ABT9IQK2_9MICC</name>
<sequence>MNGGSLNILARGTKQDVLALERSLHEWLPIGPEEGQLFYIEKQIANGLLPPPYPW</sequence>
<protein>
    <submittedName>
        <fullName evidence="1">Uncharacterized protein</fullName>
    </submittedName>
</protein>
<dbReference type="RefSeq" id="WP_305996886.1">
    <property type="nucleotide sequence ID" value="NZ_JAVALS010000008.1"/>
</dbReference>
<reference evidence="1 2" key="1">
    <citation type="submission" date="2023-08" db="EMBL/GenBank/DDBJ databases">
        <title>Arthrobacter horti sp. nov., isolated from forest soil.</title>
        <authorList>
            <person name="Park M."/>
        </authorList>
    </citation>
    <scope>NUCLEOTIDE SEQUENCE [LARGE SCALE GENOMIC DNA]</scope>
    <source>
        <strain evidence="1 2">YJM1</strain>
    </source>
</reference>
<proteinExistence type="predicted"/>
<organism evidence="1 2">
    <name type="scientific">Arthrobacter horti</name>
    <dbReference type="NCBI Taxonomy" id="3068273"/>
    <lineage>
        <taxon>Bacteria</taxon>
        <taxon>Bacillati</taxon>
        <taxon>Actinomycetota</taxon>
        <taxon>Actinomycetes</taxon>
        <taxon>Micrococcales</taxon>
        <taxon>Micrococcaceae</taxon>
        <taxon>Arthrobacter</taxon>
    </lineage>
</organism>
<accession>A0ABT9IQK2</accession>
<comment type="caution">
    <text evidence="1">The sequence shown here is derived from an EMBL/GenBank/DDBJ whole genome shotgun (WGS) entry which is preliminary data.</text>
</comment>
<evidence type="ECO:0000313" key="2">
    <source>
        <dbReference type="Proteomes" id="UP001232725"/>
    </source>
</evidence>
<evidence type="ECO:0000313" key="1">
    <source>
        <dbReference type="EMBL" id="MDP5227833.1"/>
    </source>
</evidence>
<gene>
    <name evidence="1" type="ORF">Q9R02_11765</name>
</gene>
<dbReference type="Proteomes" id="UP001232725">
    <property type="component" value="Unassembled WGS sequence"/>
</dbReference>
<keyword evidence="2" id="KW-1185">Reference proteome</keyword>